<dbReference type="EMBL" id="MH557086">
    <property type="protein sequence ID" value="AZL34660.1"/>
    <property type="molecule type" value="Genomic_DNA"/>
</dbReference>
<organism evidence="1">
    <name type="scientific">Hepatozoon canis</name>
    <dbReference type="NCBI Taxonomy" id="110120"/>
    <lineage>
        <taxon>Eukaryota</taxon>
        <taxon>Sar</taxon>
        <taxon>Alveolata</taxon>
        <taxon>Apicomplexa</taxon>
        <taxon>Adeleorina</taxon>
        <taxon>Hepatozoidae</taxon>
        <taxon>Hepatozoon</taxon>
    </lineage>
</organism>
<evidence type="ECO:0000313" key="1">
    <source>
        <dbReference type="EMBL" id="AZL34660.1"/>
    </source>
</evidence>
<dbReference type="AlphaFoldDB" id="A0A3Q8TJS3"/>
<dbReference type="GO" id="GO:0005840">
    <property type="term" value="C:ribosome"/>
    <property type="evidence" value="ECO:0007669"/>
    <property type="project" value="UniProtKB-KW"/>
</dbReference>
<protein>
    <submittedName>
        <fullName evidence="1">Ribosomal protein L16</fullName>
    </submittedName>
</protein>
<keyword evidence="1" id="KW-0689">Ribosomal protein</keyword>
<sequence length="98" mass="11825">MYNFIKVKQSKSNFLIISNSSSYINYTTFISIKNILDKNKKFYKSYIFKKIPSNRIVKIYVKYLDIILEFSNFIYNNKFLKLIDSKLSFKIKLIQIVR</sequence>
<proteinExistence type="predicted"/>
<reference evidence="1" key="1">
    <citation type="journal article" date="2018" name="Int. J. Parasitol.">
        <title>Next generation sequencing from Hepatozoon canis (Apicomplexa: Coccidia: Adeleorina): Complete apicoplast genome and multiple mitochondrion-associated sequences.</title>
        <authorList>
            <person name="Leveille A.N."/>
            <person name="Baneth G."/>
            <person name="Barta J.R."/>
        </authorList>
    </citation>
    <scope>NUCLEOTIDE SEQUENCE</scope>
</reference>
<keyword evidence="1" id="KW-0687">Ribonucleoprotein</keyword>
<name>A0A3Q8TJS3_9APIC</name>
<accession>A0A3Q8TJS3</accession>